<comment type="subcellular location">
    <subcellularLocation>
        <location evidence="2">Nucleus</location>
    </subcellularLocation>
    <subcellularLocation>
        <location evidence="2">Chromosome</location>
        <location evidence="2">Telomere</location>
    </subcellularLocation>
</comment>
<keyword evidence="1 2" id="KW-0539">Nucleus</keyword>
<dbReference type="AlphaFoldDB" id="A0AAV6U355"/>
<keyword evidence="6" id="KW-1185">Reference proteome</keyword>
<dbReference type="InterPro" id="IPR001357">
    <property type="entry name" value="BRCT_dom"/>
</dbReference>
<dbReference type="PANTHER" id="PTHR16466">
    <property type="entry name" value="TELOMERE REPEAT-BINDING FACTOR 2-INTERACTING PROTEIN 1"/>
    <property type="match status" value="1"/>
</dbReference>
<keyword evidence="2" id="KW-0779">Telomere</keyword>
<comment type="subunit">
    <text evidence="2">Homodimer.</text>
</comment>
<feature type="domain" description="BRCT" evidence="4">
    <location>
        <begin position="1"/>
        <end position="90"/>
    </location>
</feature>
<dbReference type="EMBL" id="JAFNEN010000693">
    <property type="protein sequence ID" value="KAG8178480.1"/>
    <property type="molecule type" value="Genomic_DNA"/>
</dbReference>
<dbReference type="GO" id="GO:0031848">
    <property type="term" value="P:protection from non-homologous end joining at telomere"/>
    <property type="evidence" value="ECO:0007669"/>
    <property type="project" value="TreeGrafter"/>
</dbReference>
<evidence type="ECO:0000259" key="4">
    <source>
        <dbReference type="PROSITE" id="PS50172"/>
    </source>
</evidence>
<evidence type="ECO:0000256" key="1">
    <source>
        <dbReference type="ARBA" id="ARBA00023242"/>
    </source>
</evidence>
<keyword evidence="2" id="KW-0804">Transcription</keyword>
<comment type="function">
    <text evidence="2">Acts both as a regulator of telomere function and as a transcription regulator. Involved in the regulation of telomere length and protection as a component of the shelterin complex (telosome). Does not bind DNA directly: recruited to telomeric double-stranded 5'-TTAGGG-3' repeats via its interaction with terf2. Independently of its function in telomeres, also acts as a transcription regulator: recruited to extratelomeric 5'-TTAGGG-3' sites via its association with terf2 or other factors, and regulates gene expression.</text>
</comment>
<feature type="compositionally biased region" description="Polar residues" evidence="3">
    <location>
        <begin position="289"/>
        <end position="312"/>
    </location>
</feature>
<dbReference type="PROSITE" id="PS50172">
    <property type="entry name" value="BRCT"/>
    <property type="match status" value="1"/>
</dbReference>
<evidence type="ECO:0000256" key="3">
    <source>
        <dbReference type="SAM" id="MobiDB-lite"/>
    </source>
</evidence>
<dbReference type="GO" id="GO:0010833">
    <property type="term" value="P:telomere maintenance via telomere lengthening"/>
    <property type="evidence" value="ECO:0007669"/>
    <property type="project" value="UniProtKB-UniRule"/>
</dbReference>
<feature type="compositionally biased region" description="Polar residues" evidence="3">
    <location>
        <begin position="424"/>
        <end position="449"/>
    </location>
</feature>
<dbReference type="Gene3D" id="3.40.50.10190">
    <property type="entry name" value="BRCT domain"/>
    <property type="match status" value="1"/>
</dbReference>
<dbReference type="GO" id="GO:0070187">
    <property type="term" value="C:shelterin complex"/>
    <property type="evidence" value="ECO:0007669"/>
    <property type="project" value="TreeGrafter"/>
</dbReference>
<dbReference type="CDD" id="cd00027">
    <property type="entry name" value="BRCT"/>
    <property type="match status" value="1"/>
</dbReference>
<evidence type="ECO:0000313" key="5">
    <source>
        <dbReference type="EMBL" id="KAG8178480.1"/>
    </source>
</evidence>
<feature type="region of interest" description="Disordered" evidence="3">
    <location>
        <begin position="424"/>
        <end position="477"/>
    </location>
</feature>
<feature type="region of interest" description="Disordered" evidence="3">
    <location>
        <begin position="283"/>
        <end position="313"/>
    </location>
</feature>
<dbReference type="InterPro" id="IPR036420">
    <property type="entry name" value="BRCT_dom_sf"/>
</dbReference>
<reference evidence="5 6" key="1">
    <citation type="journal article" date="2022" name="Nat. Ecol. Evol.">
        <title>A masculinizing supergene underlies an exaggerated male reproductive morph in a spider.</title>
        <authorList>
            <person name="Hendrickx F."/>
            <person name="De Corte Z."/>
            <person name="Sonet G."/>
            <person name="Van Belleghem S.M."/>
            <person name="Kostlbacher S."/>
            <person name="Vangestel C."/>
        </authorList>
    </citation>
    <scope>NUCLEOTIDE SEQUENCE [LARGE SCALE GENOMIC DNA]</scope>
    <source>
        <strain evidence="5">W744_W776</strain>
    </source>
</reference>
<accession>A0AAV6U355</accession>
<dbReference type="PANTHER" id="PTHR16466:SF6">
    <property type="entry name" value="TELOMERIC REPEAT-BINDING FACTOR 2-INTERACTING PROTEIN 1"/>
    <property type="match status" value="1"/>
</dbReference>
<protein>
    <recommendedName>
        <fullName evidence="2">Telomeric repeat-binding factor 2-interacting protein 1</fullName>
        <shortName evidence="2">TERF2-interacting telomeric protein 1</shortName>
    </recommendedName>
    <alternativeName>
        <fullName evidence="2">Repressor/activator protein 1 homolog</fullName>
    </alternativeName>
</protein>
<feature type="region of interest" description="Disordered" evidence="3">
    <location>
        <begin position="135"/>
        <end position="172"/>
    </location>
</feature>
<keyword evidence="2" id="KW-0158">Chromosome</keyword>
<comment type="caution">
    <text evidence="5">The sequence shown here is derived from an EMBL/GenBank/DDBJ whole genome shotgun (WGS) entry which is preliminary data.</text>
</comment>
<dbReference type="SUPFAM" id="SSF52113">
    <property type="entry name" value="BRCT domain"/>
    <property type="match status" value="1"/>
</dbReference>
<gene>
    <name evidence="5" type="ORF">JTE90_024640</name>
</gene>
<dbReference type="Pfam" id="PF16589">
    <property type="entry name" value="BRCT_2"/>
    <property type="match status" value="1"/>
</dbReference>
<name>A0AAV6U355_9ARAC</name>
<dbReference type="InterPro" id="IPR039595">
    <property type="entry name" value="TE2IP/Rap1"/>
</dbReference>
<feature type="compositionally biased region" description="Polar residues" evidence="3">
    <location>
        <begin position="142"/>
        <end position="167"/>
    </location>
</feature>
<sequence>MEFTHSIVLFSGDDGLPLEFNVRNTNEKSLLKAMIEHGGGLCTQSDNAVHLISPGTKVLNADLGKKLVSSRYVFDCVDQNYLLEVNDYVFTISEEPTSDISDEDEEIRLFGNKSPKQLKEKMTDLISNIDLSTTDDKESHIDSSATTPSKLSSTNQKSLTSSNQSESFVEGSQDITHNPRIAGGIVVQNYECIPLTSTAKEPDSLDMPDNYEDMEQDLSPIQASASLVNPPIRKIVPSQYEDKTSPKKVRFNQNILSPVRAPILSQGTKTLMAKVNKIGGMNLSPKKASASQVSPKKSTIIPSQSEKQNSPKQLRKNIAGPSRALPVIQQKEIPINEIAATESSNLDHVEMSSDPSNEDVAFNVSPQKRSFTFPRYERIEDKEDEVVPNKLPVAASPLHTAVSSSQQGVGDFDQFDNMLISKAQQQVPSDDELSQSYTVSSSADAQKPSSGEMFAAAPASQLPDSPTNDRSQAEDELDEQRLYIKRLEAEVEQILLKPSPKSIQDKICLVKYICCVKKLPPRSVLQSLTLTADQLELH</sequence>
<keyword evidence="2" id="KW-0805">Transcription regulation</keyword>
<evidence type="ECO:0000313" key="6">
    <source>
        <dbReference type="Proteomes" id="UP000827092"/>
    </source>
</evidence>
<organism evidence="5 6">
    <name type="scientific">Oedothorax gibbosus</name>
    <dbReference type="NCBI Taxonomy" id="931172"/>
    <lineage>
        <taxon>Eukaryota</taxon>
        <taxon>Metazoa</taxon>
        <taxon>Ecdysozoa</taxon>
        <taxon>Arthropoda</taxon>
        <taxon>Chelicerata</taxon>
        <taxon>Arachnida</taxon>
        <taxon>Araneae</taxon>
        <taxon>Araneomorphae</taxon>
        <taxon>Entelegynae</taxon>
        <taxon>Araneoidea</taxon>
        <taxon>Linyphiidae</taxon>
        <taxon>Erigoninae</taxon>
        <taxon>Oedothorax</taxon>
    </lineage>
</organism>
<keyword evidence="2" id="KW-0010">Activator</keyword>
<comment type="similarity">
    <text evidence="2">Belongs to the RAP1 family.</text>
</comment>
<dbReference type="GO" id="GO:0042162">
    <property type="term" value="F:telomeric DNA binding"/>
    <property type="evidence" value="ECO:0007669"/>
    <property type="project" value="TreeGrafter"/>
</dbReference>
<dbReference type="Proteomes" id="UP000827092">
    <property type="component" value="Unassembled WGS sequence"/>
</dbReference>
<proteinExistence type="inferred from homology"/>
<evidence type="ECO:0000256" key="2">
    <source>
        <dbReference type="RuleBase" id="RU367107"/>
    </source>
</evidence>
<dbReference type="GO" id="GO:0006355">
    <property type="term" value="P:regulation of DNA-templated transcription"/>
    <property type="evidence" value="ECO:0007669"/>
    <property type="project" value="UniProtKB-UniRule"/>
</dbReference>